<dbReference type="EMBL" id="BGZK01000298">
    <property type="protein sequence ID" value="GBP35033.1"/>
    <property type="molecule type" value="Genomic_DNA"/>
</dbReference>
<organism evidence="2 3">
    <name type="scientific">Eumeta variegata</name>
    <name type="common">Bagworm moth</name>
    <name type="synonym">Eumeta japonica</name>
    <dbReference type="NCBI Taxonomy" id="151549"/>
    <lineage>
        <taxon>Eukaryota</taxon>
        <taxon>Metazoa</taxon>
        <taxon>Ecdysozoa</taxon>
        <taxon>Arthropoda</taxon>
        <taxon>Hexapoda</taxon>
        <taxon>Insecta</taxon>
        <taxon>Pterygota</taxon>
        <taxon>Neoptera</taxon>
        <taxon>Endopterygota</taxon>
        <taxon>Lepidoptera</taxon>
        <taxon>Glossata</taxon>
        <taxon>Ditrysia</taxon>
        <taxon>Tineoidea</taxon>
        <taxon>Psychidae</taxon>
        <taxon>Oiketicinae</taxon>
        <taxon>Eumeta</taxon>
    </lineage>
</organism>
<reference evidence="2 3" key="1">
    <citation type="journal article" date="2019" name="Commun. Biol.">
        <title>The bagworm genome reveals a unique fibroin gene that provides high tensile strength.</title>
        <authorList>
            <person name="Kono N."/>
            <person name="Nakamura H."/>
            <person name="Ohtoshi R."/>
            <person name="Tomita M."/>
            <person name="Numata K."/>
            <person name="Arakawa K."/>
        </authorList>
    </citation>
    <scope>NUCLEOTIDE SEQUENCE [LARGE SCALE GENOMIC DNA]</scope>
</reference>
<feature type="compositionally biased region" description="Pro residues" evidence="1">
    <location>
        <begin position="182"/>
        <end position="198"/>
    </location>
</feature>
<comment type="caution">
    <text evidence="2">The sequence shown here is derived from an EMBL/GenBank/DDBJ whole genome shotgun (WGS) entry which is preliminary data.</text>
</comment>
<sequence length="217" mass="24076">MPCRNDENVSGVRGARDAACAGTVHGTRNHLFTYCLLCLGDPTRDDLRNRHGRRRPPAPRRLGNPRNFDVTWGLSTIDAGVELMQHICGASEDSRDAICVFCDLSKAFDCFYHETLIGKQHHYEVKGRILDLLKSCLSNRVEREWVATTAVRGFVMAAERPARVSAALRRRVDARAARAAAPPAPPPARRPRAAPPPGETRSAIEFVLRDSRNPLLC</sequence>
<dbReference type="OrthoDB" id="6819250at2759"/>
<feature type="region of interest" description="Disordered" evidence="1">
    <location>
        <begin position="175"/>
        <end position="203"/>
    </location>
</feature>
<dbReference type="AlphaFoldDB" id="A0A4C1V878"/>
<evidence type="ECO:0000313" key="2">
    <source>
        <dbReference type="EMBL" id="GBP35033.1"/>
    </source>
</evidence>
<evidence type="ECO:0008006" key="4">
    <source>
        <dbReference type="Google" id="ProtNLM"/>
    </source>
</evidence>
<name>A0A4C1V878_EUMVA</name>
<accession>A0A4C1V878</accession>
<gene>
    <name evidence="2" type="ORF">EVAR_75235_1</name>
</gene>
<keyword evidence="3" id="KW-1185">Reference proteome</keyword>
<evidence type="ECO:0000313" key="3">
    <source>
        <dbReference type="Proteomes" id="UP000299102"/>
    </source>
</evidence>
<proteinExistence type="predicted"/>
<dbReference type="Proteomes" id="UP000299102">
    <property type="component" value="Unassembled WGS sequence"/>
</dbReference>
<protein>
    <recommendedName>
        <fullName evidence="4">Reverse transcriptase domain-containing protein</fullName>
    </recommendedName>
</protein>
<evidence type="ECO:0000256" key="1">
    <source>
        <dbReference type="SAM" id="MobiDB-lite"/>
    </source>
</evidence>